<proteinExistence type="predicted"/>
<dbReference type="Pfam" id="PF13480">
    <property type="entry name" value="Acetyltransf_6"/>
    <property type="match status" value="1"/>
</dbReference>
<keyword evidence="2" id="KW-0808">Transferase</keyword>
<sequence length="312" mass="36818">MLSNKEKYKKFCEINNDVPLFMTYNWYNFLFNDVDWNVVLIEKGEELVGFLPYILSKKKTFNVINQPLLTPYQGVWLNYPKDQKYANKLGFEKEVITDLIKQLPKTDLFQQKFSPQFTNWLPFYWKGFEQTTRYTYIINDLSSLSDVFSNFKENIRREIRKAEKKLTISTITDVELLYQMKNEIYTANKSTYPISLDLLTMVYEFCKVNNSGEILTAKDEEDNIHSILFYVWDNSSAYYLQGVTADKFKTTGSMSLLLWEAISRSASKSKTFNFEGSMIESIERYFRAFGGVQTPYFEIKKTSSKFLKLLNY</sequence>
<dbReference type="InterPro" id="IPR016181">
    <property type="entry name" value="Acyl_CoA_acyltransferase"/>
</dbReference>
<dbReference type="AlphaFoldDB" id="A0A5C6RTL4"/>
<dbReference type="EMBL" id="VOOS01000003">
    <property type="protein sequence ID" value="TXB65304.1"/>
    <property type="molecule type" value="Genomic_DNA"/>
</dbReference>
<accession>A0A5C6RTL4</accession>
<name>A0A5C6RTL4_9FLAO</name>
<dbReference type="OrthoDB" id="116151at2"/>
<gene>
    <name evidence="2" type="ORF">FRY74_07730</name>
</gene>
<evidence type="ECO:0000313" key="2">
    <source>
        <dbReference type="EMBL" id="TXB65304.1"/>
    </source>
</evidence>
<protein>
    <submittedName>
        <fullName evidence="2">GNAT family N-acetyltransferase</fullName>
    </submittedName>
</protein>
<comment type="caution">
    <text evidence="2">The sequence shown here is derived from an EMBL/GenBank/DDBJ whole genome shotgun (WGS) entry which is preliminary data.</text>
</comment>
<dbReference type="Gene3D" id="3.40.630.30">
    <property type="match status" value="1"/>
</dbReference>
<dbReference type="SUPFAM" id="SSF55729">
    <property type="entry name" value="Acyl-CoA N-acyltransferases (Nat)"/>
    <property type="match status" value="1"/>
</dbReference>
<keyword evidence="3" id="KW-1185">Reference proteome</keyword>
<feature type="domain" description="BioF2-like acetyltransferase" evidence="1">
    <location>
        <begin position="149"/>
        <end position="266"/>
    </location>
</feature>
<dbReference type="Proteomes" id="UP000321721">
    <property type="component" value="Unassembled WGS sequence"/>
</dbReference>
<organism evidence="2 3">
    <name type="scientific">Vicingus serpentipes</name>
    <dbReference type="NCBI Taxonomy" id="1926625"/>
    <lineage>
        <taxon>Bacteria</taxon>
        <taxon>Pseudomonadati</taxon>
        <taxon>Bacteroidota</taxon>
        <taxon>Flavobacteriia</taxon>
        <taxon>Flavobacteriales</taxon>
        <taxon>Vicingaceae</taxon>
        <taxon>Vicingus</taxon>
    </lineage>
</organism>
<reference evidence="2 3" key="1">
    <citation type="submission" date="2019-08" db="EMBL/GenBank/DDBJ databases">
        <title>Genome of Vicingus serpentipes NCIMB 15042.</title>
        <authorList>
            <person name="Bowman J.P."/>
        </authorList>
    </citation>
    <scope>NUCLEOTIDE SEQUENCE [LARGE SCALE GENOMIC DNA]</scope>
    <source>
        <strain evidence="2 3">NCIMB 15042</strain>
    </source>
</reference>
<dbReference type="RefSeq" id="WP_147100221.1">
    <property type="nucleotide sequence ID" value="NZ_VOOS01000003.1"/>
</dbReference>
<evidence type="ECO:0000259" key="1">
    <source>
        <dbReference type="Pfam" id="PF13480"/>
    </source>
</evidence>
<evidence type="ECO:0000313" key="3">
    <source>
        <dbReference type="Proteomes" id="UP000321721"/>
    </source>
</evidence>
<dbReference type="GO" id="GO:0016740">
    <property type="term" value="F:transferase activity"/>
    <property type="evidence" value="ECO:0007669"/>
    <property type="project" value="UniProtKB-KW"/>
</dbReference>
<dbReference type="InterPro" id="IPR038740">
    <property type="entry name" value="BioF2-like_GNAT_dom"/>
</dbReference>